<feature type="transmembrane region" description="Helical" evidence="6">
    <location>
        <begin position="20"/>
        <end position="42"/>
    </location>
</feature>
<dbReference type="AlphaFoldDB" id="A0A9D2JSH3"/>
<dbReference type="PANTHER" id="PTHR10587">
    <property type="entry name" value="GLYCOSYL TRANSFERASE-RELATED"/>
    <property type="match status" value="1"/>
</dbReference>
<keyword evidence="1" id="KW-0479">Metal-binding</keyword>
<gene>
    <name evidence="8" type="ORF">H9809_03270</name>
</gene>
<dbReference type="EMBL" id="DXBG01000077">
    <property type="protein sequence ID" value="HIZ64912.1"/>
    <property type="molecule type" value="Genomic_DNA"/>
</dbReference>
<dbReference type="InterPro" id="IPR050248">
    <property type="entry name" value="Polysacc_deacetylase_ArnD"/>
</dbReference>
<feature type="region of interest" description="Disordered" evidence="5">
    <location>
        <begin position="51"/>
        <end position="71"/>
    </location>
</feature>
<dbReference type="Proteomes" id="UP000824056">
    <property type="component" value="Unassembled WGS sequence"/>
</dbReference>
<feature type="compositionally biased region" description="Polar residues" evidence="5">
    <location>
        <begin position="55"/>
        <end position="71"/>
    </location>
</feature>
<dbReference type="GO" id="GO:0005975">
    <property type="term" value="P:carbohydrate metabolic process"/>
    <property type="evidence" value="ECO:0007669"/>
    <property type="project" value="InterPro"/>
</dbReference>
<evidence type="ECO:0000256" key="2">
    <source>
        <dbReference type="ARBA" id="ARBA00022737"/>
    </source>
</evidence>
<keyword evidence="6" id="KW-0812">Transmembrane</keyword>
<dbReference type="InterPro" id="IPR002509">
    <property type="entry name" value="NODB_dom"/>
</dbReference>
<keyword evidence="6" id="KW-1133">Transmembrane helix</keyword>
<evidence type="ECO:0000259" key="7">
    <source>
        <dbReference type="PROSITE" id="PS51677"/>
    </source>
</evidence>
<dbReference type="CDD" id="cd10954">
    <property type="entry name" value="CE4_CtAXE_like"/>
    <property type="match status" value="1"/>
</dbReference>
<dbReference type="SUPFAM" id="SSF88713">
    <property type="entry name" value="Glycoside hydrolase/deacetylase"/>
    <property type="match status" value="1"/>
</dbReference>
<dbReference type="PROSITE" id="PS51170">
    <property type="entry name" value="CW"/>
    <property type="match status" value="1"/>
</dbReference>
<evidence type="ECO:0000313" key="8">
    <source>
        <dbReference type="EMBL" id="HIZ64912.1"/>
    </source>
</evidence>
<evidence type="ECO:0000256" key="6">
    <source>
        <dbReference type="SAM" id="Phobius"/>
    </source>
</evidence>
<dbReference type="PROSITE" id="PS51677">
    <property type="entry name" value="NODB"/>
    <property type="match status" value="1"/>
</dbReference>
<dbReference type="Gene3D" id="2.10.270.10">
    <property type="entry name" value="Cholin Binding"/>
    <property type="match status" value="1"/>
</dbReference>
<comment type="caution">
    <text evidence="8">The sequence shown here is derived from an EMBL/GenBank/DDBJ whole genome shotgun (WGS) entry which is preliminary data.</text>
</comment>
<reference evidence="8" key="2">
    <citation type="submission" date="2021-04" db="EMBL/GenBank/DDBJ databases">
        <authorList>
            <person name="Gilroy R."/>
        </authorList>
    </citation>
    <scope>NUCLEOTIDE SEQUENCE</scope>
    <source>
        <strain evidence="8">1068</strain>
    </source>
</reference>
<dbReference type="GO" id="GO:0016020">
    <property type="term" value="C:membrane"/>
    <property type="evidence" value="ECO:0007669"/>
    <property type="project" value="TreeGrafter"/>
</dbReference>
<dbReference type="GO" id="GO:0046872">
    <property type="term" value="F:metal ion binding"/>
    <property type="evidence" value="ECO:0007669"/>
    <property type="project" value="UniProtKB-KW"/>
</dbReference>
<name>A0A9D2JSH3_9FIRM</name>
<evidence type="ECO:0000313" key="9">
    <source>
        <dbReference type="Proteomes" id="UP000824056"/>
    </source>
</evidence>
<evidence type="ECO:0000256" key="4">
    <source>
        <dbReference type="PROSITE-ProRule" id="PRU00591"/>
    </source>
</evidence>
<dbReference type="Pfam" id="PF01522">
    <property type="entry name" value="Polysacc_deac_1"/>
    <property type="match status" value="1"/>
</dbReference>
<feature type="repeat" description="Cell wall-binding" evidence="4">
    <location>
        <begin position="105"/>
        <end position="124"/>
    </location>
</feature>
<evidence type="ECO:0000256" key="1">
    <source>
        <dbReference type="ARBA" id="ARBA00022723"/>
    </source>
</evidence>
<proteinExistence type="predicted"/>
<keyword evidence="6" id="KW-0472">Membrane</keyword>
<protein>
    <submittedName>
        <fullName evidence="8">Polysaccharide deacetylase family protein</fullName>
    </submittedName>
</protein>
<reference evidence="8" key="1">
    <citation type="journal article" date="2021" name="PeerJ">
        <title>Extensive microbial diversity within the chicken gut microbiome revealed by metagenomics and culture.</title>
        <authorList>
            <person name="Gilroy R."/>
            <person name="Ravi A."/>
            <person name="Getino M."/>
            <person name="Pursley I."/>
            <person name="Horton D.L."/>
            <person name="Alikhan N.F."/>
            <person name="Baker D."/>
            <person name="Gharbi K."/>
            <person name="Hall N."/>
            <person name="Watson M."/>
            <person name="Adriaenssens E.M."/>
            <person name="Foster-Nyarko E."/>
            <person name="Jarju S."/>
            <person name="Secka A."/>
            <person name="Antonio M."/>
            <person name="Oren A."/>
            <person name="Chaudhuri R.R."/>
            <person name="La Ragione R."/>
            <person name="Hildebrand F."/>
            <person name="Pallen M.J."/>
        </authorList>
    </citation>
    <scope>NUCLEOTIDE SEQUENCE</scope>
    <source>
        <strain evidence="8">1068</strain>
    </source>
</reference>
<evidence type="ECO:0000256" key="3">
    <source>
        <dbReference type="ARBA" id="ARBA00022801"/>
    </source>
</evidence>
<accession>A0A9D2JSH3</accession>
<dbReference type="InterPro" id="IPR011330">
    <property type="entry name" value="Glyco_hydro/deAcase_b/a-brl"/>
</dbReference>
<dbReference type="PANTHER" id="PTHR10587:SF133">
    <property type="entry name" value="CHITIN DEACETYLASE 1-RELATED"/>
    <property type="match status" value="1"/>
</dbReference>
<organism evidence="8 9">
    <name type="scientific">Candidatus Blautia pullicola</name>
    <dbReference type="NCBI Taxonomy" id="2838498"/>
    <lineage>
        <taxon>Bacteria</taxon>
        <taxon>Bacillati</taxon>
        <taxon>Bacillota</taxon>
        <taxon>Clostridia</taxon>
        <taxon>Lachnospirales</taxon>
        <taxon>Lachnospiraceae</taxon>
        <taxon>Blautia</taxon>
    </lineage>
</organism>
<evidence type="ECO:0000256" key="5">
    <source>
        <dbReference type="SAM" id="MobiDB-lite"/>
    </source>
</evidence>
<keyword evidence="2" id="KW-0677">Repeat</keyword>
<dbReference type="Gene3D" id="3.20.20.370">
    <property type="entry name" value="Glycoside hydrolase/deacetylase"/>
    <property type="match status" value="1"/>
</dbReference>
<feature type="domain" description="NodB homology" evidence="7">
    <location>
        <begin position="151"/>
        <end position="324"/>
    </location>
</feature>
<sequence>MNKRRQEKLRQQRRKRNLCYGILAAITLLVFSLTVLGISRLLPDSVRDGAEQVSEDSGTQVTTTLSQPEMNASGTKDFFKEITLRGWQSDSQGIRYINADGTFYGKGWHDIDGSQYYFDENGYVKTGWHDIDGKDCYFDESGKYDSEKVRPMIALTFDDGPGKYTEELLECLEENNAKATFFMLGQNAERYPNTVKHMEKLGMELANHTYDHPILTNLSSTQISNEIEKTSRIIERIAGKAPASMRPPGGAFNHTVRSVSGLPIIMWSIDTKDWKTKSEDMTYRCVMDNARDGSVVLMHDIHQWSAKAAIRMIPELVAKGFKLVTVEELARAKGITLENGKAYYYFGEGTQQVE</sequence>
<dbReference type="GO" id="GO:0016810">
    <property type="term" value="F:hydrolase activity, acting on carbon-nitrogen (but not peptide) bonds"/>
    <property type="evidence" value="ECO:0007669"/>
    <property type="project" value="InterPro"/>
</dbReference>
<keyword evidence="3" id="KW-0378">Hydrolase</keyword>
<dbReference type="InterPro" id="IPR018337">
    <property type="entry name" value="Cell_wall/Cho-bd_repeat"/>
</dbReference>